<reference evidence="3" key="1">
    <citation type="submission" date="2016-10" db="EMBL/GenBank/DDBJ databases">
        <authorList>
            <person name="Varghese N."/>
            <person name="Submissions S."/>
        </authorList>
    </citation>
    <scope>NUCLEOTIDE SEQUENCE [LARGE SCALE GENOMIC DNA]</scope>
    <source>
        <strain evidence="3">DSM 24729</strain>
    </source>
</reference>
<dbReference type="InterPro" id="IPR036514">
    <property type="entry name" value="SGNH_hydro_sf"/>
</dbReference>
<organism evidence="2 3">
    <name type="scientific">Cellulophaga baltica</name>
    <dbReference type="NCBI Taxonomy" id="76594"/>
    <lineage>
        <taxon>Bacteria</taxon>
        <taxon>Pseudomonadati</taxon>
        <taxon>Bacteroidota</taxon>
        <taxon>Flavobacteriia</taxon>
        <taxon>Flavobacteriales</taxon>
        <taxon>Flavobacteriaceae</taxon>
        <taxon>Cellulophaga</taxon>
    </lineage>
</organism>
<evidence type="ECO:0000313" key="3">
    <source>
        <dbReference type="Proteomes" id="UP000182114"/>
    </source>
</evidence>
<sequence>MKLQTQIPLTKAKHQIDYNSQLLLLGSCFVENIGEKLTYFKYRSVQNPFGILFHPLAIEKLISRAITYTAYTEDEVFYLNERWQCYDAHSELSAPTKEALLANLNNNLVIVRQQLEKASHLIITLGTAWVYRELLTDRVVANCHKVPQASFHKELLSVIAIQESLERIVALVAKVNSKVQVVFTVSPVRHLKDGFVANQQSKAHLITAIHQVIHTSGEKNAYFPSYELMMDELRDYRFYAEDMIHPNAVAIRYIWEKFNEVWVSDVASSGMKAVEAIQRGLVHRPFNPESEQHQKFLKALEGKIARVQKQYPFMKFSL</sequence>
<dbReference type="InterPro" id="IPR014982">
    <property type="entry name" value="GSCFA"/>
</dbReference>
<evidence type="ECO:0000313" key="2">
    <source>
        <dbReference type="EMBL" id="SDE90988.1"/>
    </source>
</evidence>
<protein>
    <submittedName>
        <fullName evidence="2">GSCFA family protein</fullName>
    </submittedName>
</protein>
<feature type="domain" description="GSCFA" evidence="1">
    <location>
        <begin position="22"/>
        <end position="258"/>
    </location>
</feature>
<dbReference type="PROSITE" id="PS51257">
    <property type="entry name" value="PROKAR_LIPOPROTEIN"/>
    <property type="match status" value="1"/>
</dbReference>
<gene>
    <name evidence="2" type="ORF">SAMN04487992_10525</name>
</gene>
<dbReference type="Gene3D" id="3.40.50.1110">
    <property type="entry name" value="SGNH hydrolase"/>
    <property type="match status" value="1"/>
</dbReference>
<dbReference type="SUPFAM" id="SSF52266">
    <property type="entry name" value="SGNH hydrolase"/>
    <property type="match status" value="1"/>
</dbReference>
<dbReference type="Proteomes" id="UP000182114">
    <property type="component" value="Unassembled WGS sequence"/>
</dbReference>
<dbReference type="GO" id="GO:0016788">
    <property type="term" value="F:hydrolase activity, acting on ester bonds"/>
    <property type="evidence" value="ECO:0007669"/>
    <property type="project" value="UniProtKB-ARBA"/>
</dbReference>
<dbReference type="AlphaFoldDB" id="A0A1G7GS38"/>
<dbReference type="RefSeq" id="WP_074538229.1">
    <property type="nucleotide sequence ID" value="NZ_FNBD01000005.1"/>
</dbReference>
<dbReference type="Pfam" id="PF08885">
    <property type="entry name" value="GSCFA"/>
    <property type="match status" value="1"/>
</dbReference>
<evidence type="ECO:0000259" key="1">
    <source>
        <dbReference type="Pfam" id="PF08885"/>
    </source>
</evidence>
<accession>A0A1G7GS38</accession>
<dbReference type="eggNOG" id="COG2755">
    <property type="taxonomic scope" value="Bacteria"/>
</dbReference>
<keyword evidence="3" id="KW-1185">Reference proteome</keyword>
<dbReference type="EMBL" id="FNBD01000005">
    <property type="protein sequence ID" value="SDE90988.1"/>
    <property type="molecule type" value="Genomic_DNA"/>
</dbReference>
<proteinExistence type="predicted"/>
<name>A0A1G7GS38_9FLAO</name>